<sequence length="299" mass="34887">MKNSEFAAFVMTYERPETLLKTIRNLQEQTFPPAFIYIIDNSETKATRLAVEEMAGEDVGYYRVGYNSGPAGAARIGLKVLANRGYKWIYWGDDDDPPFEKWVFEEQFRVLENLEDVQKVGILGGKGGRLNRTTGRINTFSNHELEEQPILEVDSVPGGGSMLVNARVVREEILPDKKLFFGFEEFDFCLKVKKNGYRVLANAEIWLKENSKAGFNNKDFKWKASNFGKREVLWRDYYSTRNLLYIYFKNHFYKAFLFILVKSILKSFAGWRYGWNYGRKNFSLQWRGILHFLAGRFGR</sequence>
<dbReference type="AlphaFoldDB" id="A0A1H5LLD0"/>
<dbReference type="STRING" id="390640.SAMN04488034_102331"/>
<evidence type="ECO:0000256" key="1">
    <source>
        <dbReference type="ARBA" id="ARBA00006739"/>
    </source>
</evidence>
<evidence type="ECO:0000256" key="2">
    <source>
        <dbReference type="ARBA" id="ARBA00022676"/>
    </source>
</evidence>
<comment type="similarity">
    <text evidence="1">Belongs to the glycosyltransferase 2 family.</text>
</comment>
<feature type="domain" description="Glycosyltransferase 2-like" evidence="4">
    <location>
        <begin position="9"/>
        <end position="163"/>
    </location>
</feature>
<dbReference type="GO" id="GO:0016757">
    <property type="term" value="F:glycosyltransferase activity"/>
    <property type="evidence" value="ECO:0007669"/>
    <property type="project" value="UniProtKB-KW"/>
</dbReference>
<reference evidence="5 6" key="1">
    <citation type="submission" date="2016-10" db="EMBL/GenBank/DDBJ databases">
        <authorList>
            <person name="de Groot N.N."/>
        </authorList>
    </citation>
    <scope>NUCLEOTIDE SEQUENCE [LARGE SCALE GENOMIC DNA]</scope>
    <source>
        <strain evidence="5 6">DSM 23553</strain>
    </source>
</reference>
<keyword evidence="2" id="KW-0328">Glycosyltransferase</keyword>
<evidence type="ECO:0000259" key="4">
    <source>
        <dbReference type="Pfam" id="PF00535"/>
    </source>
</evidence>
<dbReference type="Proteomes" id="UP000199448">
    <property type="component" value="Unassembled WGS sequence"/>
</dbReference>
<dbReference type="RefSeq" id="WP_093112658.1">
    <property type="nucleotide sequence ID" value="NZ_FNGG01000002.1"/>
</dbReference>
<organism evidence="5 6">
    <name type="scientific">Salinimicrobium catena</name>
    <dbReference type="NCBI Taxonomy" id="390640"/>
    <lineage>
        <taxon>Bacteria</taxon>
        <taxon>Pseudomonadati</taxon>
        <taxon>Bacteroidota</taxon>
        <taxon>Flavobacteriia</taxon>
        <taxon>Flavobacteriales</taxon>
        <taxon>Flavobacteriaceae</taxon>
        <taxon>Salinimicrobium</taxon>
    </lineage>
</organism>
<dbReference type="Pfam" id="PF00535">
    <property type="entry name" value="Glycos_transf_2"/>
    <property type="match status" value="1"/>
</dbReference>
<evidence type="ECO:0000313" key="6">
    <source>
        <dbReference type="Proteomes" id="UP000199448"/>
    </source>
</evidence>
<accession>A0A1H5LLD0</accession>
<name>A0A1H5LLD0_9FLAO</name>
<dbReference type="PANTHER" id="PTHR43179:SF12">
    <property type="entry name" value="GALACTOFURANOSYLTRANSFERASE GLFT2"/>
    <property type="match status" value="1"/>
</dbReference>
<keyword evidence="6" id="KW-1185">Reference proteome</keyword>
<evidence type="ECO:0000313" key="5">
    <source>
        <dbReference type="EMBL" id="SEE77810.1"/>
    </source>
</evidence>
<gene>
    <name evidence="5" type="ORF">SAMN04488034_102331</name>
</gene>
<dbReference type="EMBL" id="FNUG01000002">
    <property type="protein sequence ID" value="SEE77810.1"/>
    <property type="molecule type" value="Genomic_DNA"/>
</dbReference>
<dbReference type="SUPFAM" id="SSF53448">
    <property type="entry name" value="Nucleotide-diphospho-sugar transferases"/>
    <property type="match status" value="1"/>
</dbReference>
<dbReference type="Gene3D" id="3.90.550.10">
    <property type="entry name" value="Spore Coat Polysaccharide Biosynthesis Protein SpsA, Chain A"/>
    <property type="match status" value="1"/>
</dbReference>
<dbReference type="OrthoDB" id="7665907at2"/>
<dbReference type="InterPro" id="IPR029044">
    <property type="entry name" value="Nucleotide-diphossugar_trans"/>
</dbReference>
<dbReference type="InterPro" id="IPR001173">
    <property type="entry name" value="Glyco_trans_2-like"/>
</dbReference>
<proteinExistence type="inferred from homology"/>
<evidence type="ECO:0000256" key="3">
    <source>
        <dbReference type="ARBA" id="ARBA00022679"/>
    </source>
</evidence>
<dbReference type="PANTHER" id="PTHR43179">
    <property type="entry name" value="RHAMNOSYLTRANSFERASE WBBL"/>
    <property type="match status" value="1"/>
</dbReference>
<keyword evidence="3 5" id="KW-0808">Transferase</keyword>
<protein>
    <submittedName>
        <fullName evidence="5">Glycosyltransferase, GT2 family</fullName>
    </submittedName>
</protein>